<evidence type="ECO:0000313" key="3">
    <source>
        <dbReference type="Proteomes" id="UP000232455"/>
    </source>
</evidence>
<dbReference type="Proteomes" id="UP000232455">
    <property type="component" value="Unassembled WGS sequence"/>
</dbReference>
<keyword evidence="3" id="KW-1185">Reference proteome</keyword>
<proteinExistence type="predicted"/>
<feature type="region of interest" description="Disordered" evidence="1">
    <location>
        <begin position="311"/>
        <end position="335"/>
    </location>
</feature>
<dbReference type="EMBL" id="PHHE01000001">
    <property type="protein sequence ID" value="PKA70708.1"/>
    <property type="molecule type" value="Genomic_DNA"/>
</dbReference>
<feature type="compositionally biased region" description="Basic and acidic residues" evidence="1">
    <location>
        <begin position="70"/>
        <end position="83"/>
    </location>
</feature>
<gene>
    <name evidence="2" type="ORF">ATI02_3631</name>
</gene>
<comment type="caution">
    <text evidence="2">The sequence shown here is derived from an EMBL/GenBank/DDBJ whole genome shotgun (WGS) entry which is preliminary data.</text>
</comment>
<accession>A0ABX4Q1Q2</accession>
<protein>
    <submittedName>
        <fullName evidence="2">Type III secretion protein P</fullName>
    </submittedName>
</protein>
<organism evidence="2 3">
    <name type="scientific">Pseudomonas baetica</name>
    <dbReference type="NCBI Taxonomy" id="674054"/>
    <lineage>
        <taxon>Bacteria</taxon>
        <taxon>Pseudomonadati</taxon>
        <taxon>Pseudomonadota</taxon>
        <taxon>Gammaproteobacteria</taxon>
        <taxon>Pseudomonadales</taxon>
        <taxon>Pseudomonadaceae</taxon>
        <taxon>Pseudomonas</taxon>
    </lineage>
</organism>
<dbReference type="InterPro" id="IPR013354">
    <property type="entry name" value="T3SS_YscP_C"/>
</dbReference>
<dbReference type="NCBIfam" id="TIGR02514">
    <property type="entry name" value="type_III_yscP"/>
    <property type="match status" value="1"/>
</dbReference>
<feature type="region of interest" description="Disordered" evidence="1">
    <location>
        <begin position="1"/>
        <end position="165"/>
    </location>
</feature>
<name>A0ABX4Q1Q2_9PSED</name>
<dbReference type="CDD" id="cd17467">
    <property type="entry name" value="T3SS_YscP_C"/>
    <property type="match status" value="1"/>
</dbReference>
<evidence type="ECO:0000313" key="2">
    <source>
        <dbReference type="EMBL" id="PKA70708.1"/>
    </source>
</evidence>
<feature type="compositionally biased region" description="Basic and acidic residues" evidence="1">
    <location>
        <begin position="29"/>
        <end position="61"/>
    </location>
</feature>
<sequence length="335" mass="36045">MSRTSPPDFPQDVFTRTPAPARVAADQSRQAEFERALNHKPDANEKRRAEALRKSDSREPGKTPANASRVPEDGSRHVTETANHRRKSLTGPESDPGTPDERAEKDGAGAQPEPGAEPTPSPTGAHQQPALASERPVPATGPRENTPVTAKNPEPGLPVPLGGPALGVVAETASDQHNSSGEQEQQPPLNTLIEEPAPVAVTTQTPGDKLLARLLQGAEPPALGKDLDKLMQTLQLHIHAGVTRDGSTTLLQVNLAQLGQIDVQLAHSHGHLHVEIQASPGSLLQLQLARGDLMERLQRLNPGQPIQLTFNQHQQGSDQGSRQRRHVQDEWEPDT</sequence>
<evidence type="ECO:0000256" key="1">
    <source>
        <dbReference type="SAM" id="MobiDB-lite"/>
    </source>
</evidence>
<reference evidence="2 3" key="1">
    <citation type="submission" date="2017-11" db="EMBL/GenBank/DDBJ databases">
        <title>Genome sequencing of a diverse group of Pseudomonas species.</title>
        <authorList>
            <person name="Loper J."/>
        </authorList>
    </citation>
    <scope>NUCLEOTIDE SEQUENCE [LARGE SCALE GENOMIC DNA]</scope>
    <source>
        <strain evidence="2 3">LMG 25716</strain>
    </source>
</reference>